<dbReference type="InterPro" id="IPR036322">
    <property type="entry name" value="WD40_repeat_dom_sf"/>
</dbReference>
<evidence type="ECO:0000313" key="12">
    <source>
        <dbReference type="EMBL" id="CAG6779192.1"/>
    </source>
</evidence>
<accession>A0A8D9B9J5</accession>
<proteinExistence type="inferred from homology"/>
<dbReference type="InterPro" id="IPR050687">
    <property type="entry name" value="Dynein_IC"/>
</dbReference>
<dbReference type="SUPFAM" id="SSF50978">
    <property type="entry name" value="WD40 repeat-like"/>
    <property type="match status" value="1"/>
</dbReference>
<dbReference type="Gene3D" id="2.130.10.10">
    <property type="entry name" value="YVTN repeat-like/Quinoprotein amine dehydrogenase"/>
    <property type="match status" value="1"/>
</dbReference>
<dbReference type="GO" id="GO:0036158">
    <property type="term" value="P:outer dynein arm assembly"/>
    <property type="evidence" value="ECO:0007669"/>
    <property type="project" value="TreeGrafter"/>
</dbReference>
<evidence type="ECO:0000256" key="10">
    <source>
        <dbReference type="ARBA" id="ARBA00023212"/>
    </source>
</evidence>
<comment type="subcellular location">
    <subcellularLocation>
        <location evidence="1">Cytoplasm</location>
        <location evidence="1">Cytoskeleton</location>
        <location evidence="1">Cilium axoneme</location>
    </subcellularLocation>
</comment>
<keyword evidence="11" id="KW-0966">Cell projection</keyword>
<keyword evidence="7" id="KW-0243">Dynein</keyword>
<evidence type="ECO:0000256" key="11">
    <source>
        <dbReference type="ARBA" id="ARBA00023273"/>
    </source>
</evidence>
<keyword evidence="6" id="KW-0677">Repeat</keyword>
<keyword evidence="8" id="KW-0969">Cilium</keyword>
<dbReference type="PANTHER" id="PTHR12442">
    <property type="entry name" value="DYNEIN INTERMEDIATE CHAIN"/>
    <property type="match status" value="1"/>
</dbReference>
<dbReference type="GO" id="GO:0045503">
    <property type="term" value="F:dynein light chain binding"/>
    <property type="evidence" value="ECO:0007669"/>
    <property type="project" value="TreeGrafter"/>
</dbReference>
<dbReference type="GO" id="GO:0003341">
    <property type="term" value="P:cilium movement"/>
    <property type="evidence" value="ECO:0007669"/>
    <property type="project" value="TreeGrafter"/>
</dbReference>
<organism evidence="12">
    <name type="scientific">Cacopsylla melanoneura</name>
    <dbReference type="NCBI Taxonomy" id="428564"/>
    <lineage>
        <taxon>Eukaryota</taxon>
        <taxon>Metazoa</taxon>
        <taxon>Ecdysozoa</taxon>
        <taxon>Arthropoda</taxon>
        <taxon>Hexapoda</taxon>
        <taxon>Insecta</taxon>
        <taxon>Pterygota</taxon>
        <taxon>Neoptera</taxon>
        <taxon>Paraneoptera</taxon>
        <taxon>Hemiptera</taxon>
        <taxon>Sternorrhyncha</taxon>
        <taxon>Psylloidea</taxon>
        <taxon>Psyllidae</taxon>
        <taxon>Psyllinae</taxon>
        <taxon>Cacopsylla</taxon>
    </lineage>
</organism>
<evidence type="ECO:0000256" key="9">
    <source>
        <dbReference type="ARBA" id="ARBA00023175"/>
    </source>
</evidence>
<dbReference type="GO" id="GO:0045504">
    <property type="term" value="F:dynein heavy chain binding"/>
    <property type="evidence" value="ECO:0007669"/>
    <property type="project" value="TreeGrafter"/>
</dbReference>
<keyword evidence="4" id="KW-0853">WD repeat</keyword>
<dbReference type="PANTHER" id="PTHR12442:SF7">
    <property type="entry name" value="DYNEIN AXONEMAL INTERMEDIATE CHAIN 2"/>
    <property type="match status" value="1"/>
</dbReference>
<dbReference type="InterPro" id="IPR015943">
    <property type="entry name" value="WD40/YVTN_repeat-like_dom_sf"/>
</dbReference>
<evidence type="ECO:0000256" key="5">
    <source>
        <dbReference type="ARBA" id="ARBA00022701"/>
    </source>
</evidence>
<dbReference type="EMBL" id="HBUF01613143">
    <property type="protein sequence ID" value="CAG6779192.1"/>
    <property type="molecule type" value="Transcribed_RNA"/>
</dbReference>
<dbReference type="GO" id="GO:0005874">
    <property type="term" value="C:microtubule"/>
    <property type="evidence" value="ECO:0007669"/>
    <property type="project" value="UniProtKB-KW"/>
</dbReference>
<dbReference type="AlphaFoldDB" id="A0A8D9B9J5"/>
<reference evidence="12" key="1">
    <citation type="submission" date="2021-05" db="EMBL/GenBank/DDBJ databases">
        <authorList>
            <person name="Alioto T."/>
            <person name="Alioto T."/>
            <person name="Gomez Garrido J."/>
        </authorList>
    </citation>
    <scope>NUCLEOTIDE SEQUENCE</scope>
</reference>
<sequence>MASPSGSHESQTPTSSVVAARLADEKKKLGLYLKRLSITARMRKDLGRYMKFRRTDHLQFNNSRVVNKLRKNFQPQKQSSRSASYTKLYRAHQVKAEYSLSLQRFPTHFEGGWDMEIDHLDKLQYLNKLENNEDINGIIEKMGEVSEERLKYSDLTQPELRYEWEEDYKLEPTISSELAFTFIHDDENRPCTRVTWLGPAYLVAVYADTFGHENKSGNFYLWHIDRVDPFLTLTSPSQAFTVECKDNRTDILLTGHLSGELALWDIRSGSKRVQETPVYKNCYGPKDIIERVSHKGFVTTAQWTLSGGGNEIVSTCSEGMVSIKSKHQFYYTVDSVWRGK</sequence>
<evidence type="ECO:0000256" key="2">
    <source>
        <dbReference type="ARBA" id="ARBA00011059"/>
    </source>
</evidence>
<evidence type="ECO:0000256" key="8">
    <source>
        <dbReference type="ARBA" id="ARBA00023069"/>
    </source>
</evidence>
<evidence type="ECO:0000256" key="6">
    <source>
        <dbReference type="ARBA" id="ARBA00022737"/>
    </source>
</evidence>
<keyword evidence="9" id="KW-0505">Motor protein</keyword>
<keyword evidence="5" id="KW-0493">Microtubule</keyword>
<protein>
    <submittedName>
        <fullName evidence="12">Dynein intermediate chain 3, ciliary</fullName>
    </submittedName>
</protein>
<comment type="similarity">
    <text evidence="2">Belongs to the dynein intermediate chain family.</text>
</comment>
<keyword evidence="10" id="KW-0206">Cytoskeleton</keyword>
<evidence type="ECO:0000256" key="1">
    <source>
        <dbReference type="ARBA" id="ARBA00004430"/>
    </source>
</evidence>
<evidence type="ECO:0000256" key="7">
    <source>
        <dbReference type="ARBA" id="ARBA00023017"/>
    </source>
</evidence>
<keyword evidence="3" id="KW-0963">Cytoplasm</keyword>
<dbReference type="GO" id="GO:0036157">
    <property type="term" value="C:outer dynein arm"/>
    <property type="evidence" value="ECO:0007669"/>
    <property type="project" value="TreeGrafter"/>
</dbReference>
<evidence type="ECO:0000256" key="3">
    <source>
        <dbReference type="ARBA" id="ARBA00022490"/>
    </source>
</evidence>
<name>A0A8D9B9J5_9HEMI</name>
<evidence type="ECO:0000256" key="4">
    <source>
        <dbReference type="ARBA" id="ARBA00022574"/>
    </source>
</evidence>